<feature type="region of interest" description="Disordered" evidence="1">
    <location>
        <begin position="59"/>
        <end position="211"/>
    </location>
</feature>
<evidence type="ECO:0000313" key="2">
    <source>
        <dbReference type="Proteomes" id="UP000079169"/>
    </source>
</evidence>
<feature type="region of interest" description="Disordered" evidence="1">
    <location>
        <begin position="244"/>
        <end position="273"/>
    </location>
</feature>
<name>A0A3Q0J317_DIACI</name>
<dbReference type="PaxDb" id="121845-A0A3Q0J317"/>
<organism evidence="2 3">
    <name type="scientific">Diaphorina citri</name>
    <name type="common">Asian citrus psyllid</name>
    <dbReference type="NCBI Taxonomy" id="121845"/>
    <lineage>
        <taxon>Eukaryota</taxon>
        <taxon>Metazoa</taxon>
        <taxon>Ecdysozoa</taxon>
        <taxon>Arthropoda</taxon>
        <taxon>Hexapoda</taxon>
        <taxon>Insecta</taxon>
        <taxon>Pterygota</taxon>
        <taxon>Neoptera</taxon>
        <taxon>Paraneoptera</taxon>
        <taxon>Hemiptera</taxon>
        <taxon>Sternorrhyncha</taxon>
        <taxon>Psylloidea</taxon>
        <taxon>Psyllidae</taxon>
        <taxon>Diaphorininae</taxon>
        <taxon>Diaphorina</taxon>
    </lineage>
</organism>
<sequence>MELDEIIRSKQSSFEVSADTIIDEVPEGFLDSAKNSFDQDSGSVDEKLNVNNTIKELLTLVNSPRDDQSLSPGDGKSLTPERRSSQSLTPDRKSSTSITPERRSSGTPERRPSGTPERRSSTRQERLDSFKKLKNFSMDIWNSDEVEKNINPEDKPEDEFDEDDDAFLPPDEPPGKVEETLPGSGVEVKGEDQQEEPEAEEAKDLERPEDDRDLLSEINKELLEVLNVKDIIFEVRTPVNIPEKRSFDEEPSTSSYGKQFPLESSGSSSLDEVNLPVDDNDETCELDEFPTNIAYPTHAELMLSNFNSNTYLNRTLSRISERSTTSEQERSDFEDLPISVLFYTFVHFP</sequence>
<feature type="compositionally biased region" description="Basic and acidic residues" evidence="1">
    <location>
        <begin position="145"/>
        <end position="154"/>
    </location>
</feature>
<feature type="compositionally biased region" description="Polar residues" evidence="1">
    <location>
        <begin position="252"/>
        <end position="271"/>
    </location>
</feature>
<feature type="compositionally biased region" description="Basic and acidic residues" evidence="1">
    <location>
        <begin position="79"/>
        <end position="131"/>
    </location>
</feature>
<accession>A0A3Q0J317</accession>
<dbReference type="GeneID" id="113468550"/>
<dbReference type="KEGG" id="dci:113468550"/>
<evidence type="ECO:0000313" key="3">
    <source>
        <dbReference type="RefSeq" id="XP_026681343.1"/>
    </source>
</evidence>
<dbReference type="STRING" id="121845.A0A3Q0J317"/>
<feature type="compositionally biased region" description="Basic and acidic residues" evidence="1">
    <location>
        <begin position="200"/>
        <end position="211"/>
    </location>
</feature>
<proteinExistence type="predicted"/>
<reference evidence="3" key="1">
    <citation type="submission" date="2025-08" db="UniProtKB">
        <authorList>
            <consortium name="RefSeq"/>
        </authorList>
    </citation>
    <scope>IDENTIFICATION</scope>
</reference>
<keyword evidence="2" id="KW-1185">Reference proteome</keyword>
<evidence type="ECO:0000256" key="1">
    <source>
        <dbReference type="SAM" id="MobiDB-lite"/>
    </source>
</evidence>
<dbReference type="Proteomes" id="UP000079169">
    <property type="component" value="Unplaced"/>
</dbReference>
<dbReference type="AlphaFoldDB" id="A0A3Q0J317"/>
<feature type="compositionally biased region" description="Acidic residues" evidence="1">
    <location>
        <begin position="155"/>
        <end position="166"/>
    </location>
</feature>
<protein>
    <submittedName>
        <fullName evidence="3">Nucleolin-like</fullName>
    </submittedName>
</protein>
<dbReference type="RefSeq" id="XP_026681343.1">
    <property type="nucleotide sequence ID" value="XM_026825542.1"/>
</dbReference>
<gene>
    <name evidence="3" type="primary">LOC113468550</name>
</gene>